<evidence type="ECO:0000256" key="2">
    <source>
        <dbReference type="ARBA" id="ARBA00022475"/>
    </source>
</evidence>
<comment type="subcellular location">
    <subcellularLocation>
        <location evidence="1">Cell membrane</location>
        <topology evidence="1">Multi-pass membrane protein</topology>
    </subcellularLocation>
</comment>
<evidence type="ECO:0000256" key="6">
    <source>
        <dbReference type="SAM" id="Phobius"/>
    </source>
</evidence>
<proteinExistence type="predicted"/>
<accession>A0ABR8YZN7</accession>
<feature type="transmembrane region" description="Helical" evidence="6">
    <location>
        <begin position="95"/>
        <end position="114"/>
    </location>
</feature>
<keyword evidence="5 6" id="KW-0472">Membrane</keyword>
<dbReference type="PANTHER" id="PTHR40077:SF2">
    <property type="entry name" value="MEMBRANE PROTEIN"/>
    <property type="match status" value="1"/>
</dbReference>
<evidence type="ECO:0000256" key="1">
    <source>
        <dbReference type="ARBA" id="ARBA00004651"/>
    </source>
</evidence>
<dbReference type="NCBIfam" id="TIGR03954">
    <property type="entry name" value="integ_memb_HG"/>
    <property type="match status" value="1"/>
</dbReference>
<keyword evidence="3 6" id="KW-0812">Transmembrane</keyword>
<dbReference type="Pfam" id="PF12823">
    <property type="entry name" value="DUF3817"/>
    <property type="match status" value="1"/>
</dbReference>
<dbReference type="PANTHER" id="PTHR40077">
    <property type="entry name" value="MEMBRANE PROTEIN-RELATED"/>
    <property type="match status" value="1"/>
</dbReference>
<protein>
    <submittedName>
        <fullName evidence="8">DUF3817 domain-containing protein</fullName>
    </submittedName>
</protein>
<gene>
    <name evidence="8" type="ORF">H9624_04285</name>
</gene>
<dbReference type="Proteomes" id="UP000661894">
    <property type="component" value="Unassembled WGS sequence"/>
</dbReference>
<evidence type="ECO:0000313" key="8">
    <source>
        <dbReference type="EMBL" id="MBD8061541.1"/>
    </source>
</evidence>
<name>A0ABR8YZN7_9MICO</name>
<dbReference type="EMBL" id="JACSPO010000001">
    <property type="protein sequence ID" value="MBD8061541.1"/>
    <property type="molecule type" value="Genomic_DNA"/>
</dbReference>
<keyword evidence="4 6" id="KW-1133">Transmembrane helix</keyword>
<dbReference type="InterPro" id="IPR023845">
    <property type="entry name" value="DUF3817_TM"/>
</dbReference>
<feature type="transmembrane region" description="Helical" evidence="6">
    <location>
        <begin position="31"/>
        <end position="56"/>
    </location>
</feature>
<evidence type="ECO:0000259" key="7">
    <source>
        <dbReference type="Pfam" id="PF12823"/>
    </source>
</evidence>
<evidence type="ECO:0000313" key="9">
    <source>
        <dbReference type="Proteomes" id="UP000661894"/>
    </source>
</evidence>
<organism evidence="8 9">
    <name type="scientific">Oceanitalea stevensii</name>
    <dbReference type="NCBI Taxonomy" id="2763072"/>
    <lineage>
        <taxon>Bacteria</taxon>
        <taxon>Bacillati</taxon>
        <taxon>Actinomycetota</taxon>
        <taxon>Actinomycetes</taxon>
        <taxon>Micrococcales</taxon>
        <taxon>Bogoriellaceae</taxon>
        <taxon>Georgenia</taxon>
    </lineage>
</organism>
<sequence length="139" mass="15266">MSEDTTAAPGTAPGAALRAERERKARGAWTFYRAMAFVTGVMLLLLCVEMVLVYLVGVGPEVEAWIGWIPFAHGWIYVVYLVSVLNLWSAMRWGLGRMAALVVAGVVPVLSFVMEHRAKGWFETDLPGVVSRRAATLAR</sequence>
<reference evidence="8 9" key="1">
    <citation type="submission" date="2020-08" db="EMBL/GenBank/DDBJ databases">
        <title>A Genomic Blueprint of the Chicken Gut Microbiome.</title>
        <authorList>
            <person name="Gilroy R."/>
            <person name="Ravi A."/>
            <person name="Getino M."/>
            <person name="Pursley I."/>
            <person name="Horton D.L."/>
            <person name="Alikhan N.-F."/>
            <person name="Baker D."/>
            <person name="Gharbi K."/>
            <person name="Hall N."/>
            <person name="Watson M."/>
            <person name="Adriaenssens E.M."/>
            <person name="Foster-Nyarko E."/>
            <person name="Jarju S."/>
            <person name="Secka A."/>
            <person name="Antonio M."/>
            <person name="Oren A."/>
            <person name="Chaudhuri R."/>
            <person name="La Ragione R.M."/>
            <person name="Hildebrand F."/>
            <person name="Pallen M.J."/>
        </authorList>
    </citation>
    <scope>NUCLEOTIDE SEQUENCE [LARGE SCALE GENOMIC DNA]</scope>
    <source>
        <strain evidence="8 9">Sa1BUA1</strain>
    </source>
</reference>
<evidence type="ECO:0000256" key="5">
    <source>
        <dbReference type="ARBA" id="ARBA00023136"/>
    </source>
</evidence>
<evidence type="ECO:0000256" key="3">
    <source>
        <dbReference type="ARBA" id="ARBA00022692"/>
    </source>
</evidence>
<keyword evidence="2" id="KW-1003">Cell membrane</keyword>
<feature type="domain" description="DUF3817" evidence="7">
    <location>
        <begin position="30"/>
        <end position="118"/>
    </location>
</feature>
<keyword evidence="9" id="KW-1185">Reference proteome</keyword>
<feature type="transmembrane region" description="Helical" evidence="6">
    <location>
        <begin position="68"/>
        <end position="88"/>
    </location>
</feature>
<comment type="caution">
    <text evidence="8">The sequence shown here is derived from an EMBL/GenBank/DDBJ whole genome shotgun (WGS) entry which is preliminary data.</text>
</comment>
<dbReference type="RefSeq" id="WP_251838647.1">
    <property type="nucleotide sequence ID" value="NZ_JACSPO010000001.1"/>
</dbReference>
<evidence type="ECO:0000256" key="4">
    <source>
        <dbReference type="ARBA" id="ARBA00022989"/>
    </source>
</evidence>